<dbReference type="AlphaFoldDB" id="A0A316ELU0"/>
<dbReference type="PANTHER" id="PTHR43384">
    <property type="entry name" value="SEPTUM SITE-DETERMINING PROTEIN MIND HOMOLOG, CHLOROPLASTIC-RELATED"/>
    <property type="match status" value="1"/>
</dbReference>
<name>A0A316ELU0_9BURK</name>
<evidence type="ECO:0000259" key="2">
    <source>
        <dbReference type="PROSITE" id="PS50110"/>
    </source>
</evidence>
<feature type="domain" description="Response regulatory" evidence="2">
    <location>
        <begin position="10"/>
        <end position="125"/>
    </location>
</feature>
<evidence type="ECO:0000256" key="1">
    <source>
        <dbReference type="PROSITE-ProRule" id="PRU00169"/>
    </source>
</evidence>
<dbReference type="GO" id="GO:0005524">
    <property type="term" value="F:ATP binding"/>
    <property type="evidence" value="ECO:0007669"/>
    <property type="project" value="TreeGrafter"/>
</dbReference>
<proteinExistence type="predicted"/>
<keyword evidence="4" id="KW-1185">Reference proteome</keyword>
<evidence type="ECO:0000313" key="4">
    <source>
        <dbReference type="Proteomes" id="UP000245754"/>
    </source>
</evidence>
<dbReference type="Pfam" id="PF16968">
    <property type="entry name" value="TadZ_N"/>
    <property type="match status" value="1"/>
</dbReference>
<keyword evidence="1" id="KW-0597">Phosphoprotein</keyword>
<dbReference type="Gene3D" id="3.40.50.300">
    <property type="entry name" value="P-loop containing nucleotide triphosphate hydrolases"/>
    <property type="match status" value="1"/>
</dbReference>
<organism evidence="3 4">
    <name type="scientific">Cupriavidus plantarum</name>
    <dbReference type="NCBI Taxonomy" id="942865"/>
    <lineage>
        <taxon>Bacteria</taxon>
        <taxon>Pseudomonadati</taxon>
        <taxon>Pseudomonadota</taxon>
        <taxon>Betaproteobacteria</taxon>
        <taxon>Burkholderiales</taxon>
        <taxon>Burkholderiaceae</taxon>
        <taxon>Cupriavidus</taxon>
    </lineage>
</organism>
<gene>
    <name evidence="3" type="ORF">C7419_11062</name>
</gene>
<accession>A0A316ELU0</accession>
<comment type="caution">
    <text evidence="3">The sequence shown here is derived from an EMBL/GenBank/DDBJ whole genome shotgun (WGS) entry which is preliminary data.</text>
</comment>
<feature type="modified residue" description="4-aspartylphosphate" evidence="1">
    <location>
        <position position="59"/>
    </location>
</feature>
<dbReference type="Proteomes" id="UP000245754">
    <property type="component" value="Unassembled WGS sequence"/>
</dbReference>
<dbReference type="PANTHER" id="PTHR43384:SF13">
    <property type="entry name" value="SLR0110 PROTEIN"/>
    <property type="match status" value="1"/>
</dbReference>
<dbReference type="GO" id="GO:0009898">
    <property type="term" value="C:cytoplasmic side of plasma membrane"/>
    <property type="evidence" value="ECO:0007669"/>
    <property type="project" value="TreeGrafter"/>
</dbReference>
<dbReference type="GO" id="GO:0005829">
    <property type="term" value="C:cytosol"/>
    <property type="evidence" value="ECO:0007669"/>
    <property type="project" value="TreeGrafter"/>
</dbReference>
<evidence type="ECO:0000313" key="3">
    <source>
        <dbReference type="EMBL" id="PWK31324.1"/>
    </source>
</evidence>
<dbReference type="Gene3D" id="3.40.50.2300">
    <property type="match status" value="1"/>
</dbReference>
<dbReference type="EMBL" id="QGGT01000010">
    <property type="protein sequence ID" value="PWK31324.1"/>
    <property type="molecule type" value="Genomic_DNA"/>
</dbReference>
<dbReference type="GO" id="GO:0000160">
    <property type="term" value="P:phosphorelay signal transduction system"/>
    <property type="evidence" value="ECO:0007669"/>
    <property type="project" value="InterPro"/>
</dbReference>
<dbReference type="PROSITE" id="PS50110">
    <property type="entry name" value="RESPONSE_REGULATORY"/>
    <property type="match status" value="1"/>
</dbReference>
<protein>
    <submittedName>
        <fullName evidence="3">Pilus assembly protein CpaE</fullName>
    </submittedName>
</protein>
<dbReference type="InterPro" id="IPR027417">
    <property type="entry name" value="P-loop_NTPase"/>
</dbReference>
<dbReference type="InterPro" id="IPR050625">
    <property type="entry name" value="ParA/MinD_ATPase"/>
</dbReference>
<sequence>MMQRDVEIDYFLMNTRRDDVRHWLGGALTGLGALVAEDGSHESFVEQVSAIRPGLVFLDFSGTHAQVSGRLAEHVVRLFPTLPLVAVGHASEPEAMLMALRAGVRDFIDLRGNPSDATAVVKRLMLPRSQVKAAEPTRRGGIVAVLGARPGVGATTLAVNLAATVRQGSRPASPEVLLLDLGLPVRDAALYCNVSPEFHFVEAVRNLRRFDQVFVQTALARQANGVSLLPLPATLGELRDISYSEALALLDRLRAFFDMQVIDLGGFTNMDFMSQIVSVADHVMIVVEQSLGAIVSAAELLQELKKREIERDDLRLVVSRFDARLGVDAAQIADRVGVRAVETLPQRREALLLATNRGVVLADDLPADPYVRAVEVLAERLGYQAGHAADRGLLARMKEKLPEGWRAPRRRRAGN</sequence>
<reference evidence="3 4" key="1">
    <citation type="submission" date="2018-05" db="EMBL/GenBank/DDBJ databases">
        <title>Genomic Encyclopedia of Type Strains, Phase IV (KMG-V): Genome sequencing to study the core and pangenomes of soil and plant-associated prokaryotes.</title>
        <authorList>
            <person name="Whitman W."/>
        </authorList>
    </citation>
    <scope>NUCLEOTIDE SEQUENCE [LARGE SCALE GENOMIC DNA]</scope>
    <source>
        <strain evidence="3 4">SLV-132</strain>
    </source>
</reference>
<dbReference type="InterPro" id="IPR011006">
    <property type="entry name" value="CheY-like_superfamily"/>
</dbReference>
<dbReference type="GO" id="GO:0051782">
    <property type="term" value="P:negative regulation of cell division"/>
    <property type="evidence" value="ECO:0007669"/>
    <property type="project" value="TreeGrafter"/>
</dbReference>
<dbReference type="InterPro" id="IPR001789">
    <property type="entry name" value="Sig_transdc_resp-reg_receiver"/>
</dbReference>
<dbReference type="GO" id="GO:0016887">
    <property type="term" value="F:ATP hydrolysis activity"/>
    <property type="evidence" value="ECO:0007669"/>
    <property type="project" value="TreeGrafter"/>
</dbReference>
<dbReference type="SUPFAM" id="SSF52540">
    <property type="entry name" value="P-loop containing nucleoside triphosphate hydrolases"/>
    <property type="match status" value="1"/>
</dbReference>
<dbReference type="SUPFAM" id="SSF52172">
    <property type="entry name" value="CheY-like"/>
    <property type="match status" value="1"/>
</dbReference>
<dbReference type="InterPro" id="IPR031580">
    <property type="entry name" value="TadZ_N"/>
</dbReference>